<feature type="transmembrane region" description="Helical" evidence="2">
    <location>
        <begin position="7"/>
        <end position="26"/>
    </location>
</feature>
<gene>
    <name evidence="4" type="ORF">J2R98_002684</name>
</gene>
<evidence type="ECO:0000256" key="2">
    <source>
        <dbReference type="SAM" id="Phobius"/>
    </source>
</evidence>
<keyword evidence="2" id="KW-1133">Transmembrane helix</keyword>
<evidence type="ECO:0000313" key="5">
    <source>
        <dbReference type="Proteomes" id="UP001236723"/>
    </source>
</evidence>
<keyword evidence="2" id="KW-0472">Membrane</keyword>
<dbReference type="InterPro" id="IPR010611">
    <property type="entry name" value="3D_dom"/>
</dbReference>
<keyword evidence="2" id="KW-0812">Transmembrane</keyword>
<keyword evidence="5" id="KW-1185">Reference proteome</keyword>
<feature type="domain" description="3D" evidence="3">
    <location>
        <begin position="127"/>
        <end position="188"/>
    </location>
</feature>
<dbReference type="PANTHER" id="PTHR39160:SF4">
    <property type="entry name" value="RESUSCITATION-PROMOTING FACTOR RPFB"/>
    <property type="match status" value="1"/>
</dbReference>
<dbReference type="EMBL" id="JAUSUP010000014">
    <property type="protein sequence ID" value="MDQ0352833.1"/>
    <property type="molecule type" value="Genomic_DNA"/>
</dbReference>
<dbReference type="PANTHER" id="PTHR39160">
    <property type="entry name" value="CELL WALL-BINDING PROTEIN YOCH"/>
    <property type="match status" value="1"/>
</dbReference>
<proteinExistence type="predicted"/>
<evidence type="ECO:0000259" key="3">
    <source>
        <dbReference type="Pfam" id="PF06725"/>
    </source>
</evidence>
<dbReference type="Proteomes" id="UP001236723">
    <property type="component" value="Unassembled WGS sequence"/>
</dbReference>
<comment type="caution">
    <text evidence="4">The sequence shown here is derived from an EMBL/GenBank/DDBJ whole genome shotgun (WGS) entry which is preliminary data.</text>
</comment>
<dbReference type="Pfam" id="PF06725">
    <property type="entry name" value="3D"/>
    <property type="match status" value="1"/>
</dbReference>
<protein>
    <submittedName>
        <fullName evidence="4">3D (Asp-Asp-Asp) domain-containing protein</fullName>
    </submittedName>
</protein>
<keyword evidence="1" id="KW-0732">Signal</keyword>
<sequence>MSNRIRNFSILIVGVIITFFMASYFVTSSVHSEENRETKEFKVKSSTELSHKSFASSEEEEANQLEEVELASLDEEVATEVAFRHFPTRTVVATGYTAGYESTGKTEGHPLYGITYSGLTVQRDTISTIAADINVFPLGTVLYVPDYGYGIVTDIGGAIKGNKIDLYYDTVDEVFNKWGKREVEVYVIEEGDGQVTESDLHYWEEAIQSETVPVIGGQYY</sequence>
<dbReference type="RefSeq" id="WP_307069727.1">
    <property type="nucleotide sequence ID" value="NZ_JAUSUP010000014.1"/>
</dbReference>
<dbReference type="Gene3D" id="2.40.40.10">
    <property type="entry name" value="RlpA-like domain"/>
    <property type="match status" value="1"/>
</dbReference>
<dbReference type="SUPFAM" id="SSF50685">
    <property type="entry name" value="Barwin-like endoglucanases"/>
    <property type="match status" value="1"/>
</dbReference>
<evidence type="ECO:0000256" key="1">
    <source>
        <dbReference type="ARBA" id="ARBA00022729"/>
    </source>
</evidence>
<dbReference type="InterPro" id="IPR036908">
    <property type="entry name" value="RlpA-like_sf"/>
</dbReference>
<accession>A0ABU0DWI8</accession>
<evidence type="ECO:0000313" key="4">
    <source>
        <dbReference type="EMBL" id="MDQ0352833.1"/>
    </source>
</evidence>
<organism evidence="4 5">
    <name type="scientific">Alkalibacillus filiformis</name>
    <dbReference type="NCBI Taxonomy" id="200990"/>
    <lineage>
        <taxon>Bacteria</taxon>
        <taxon>Bacillati</taxon>
        <taxon>Bacillota</taxon>
        <taxon>Bacilli</taxon>
        <taxon>Bacillales</taxon>
        <taxon>Bacillaceae</taxon>
        <taxon>Alkalibacillus</taxon>
    </lineage>
</organism>
<name>A0ABU0DWI8_9BACI</name>
<dbReference type="InterPro" id="IPR051933">
    <property type="entry name" value="Resuscitation_pf_RpfB"/>
</dbReference>
<reference evidence="4 5" key="1">
    <citation type="submission" date="2023-07" db="EMBL/GenBank/DDBJ databases">
        <title>Genomic Encyclopedia of Type Strains, Phase IV (KMG-IV): sequencing the most valuable type-strain genomes for metagenomic binning, comparative biology and taxonomic classification.</title>
        <authorList>
            <person name="Goeker M."/>
        </authorList>
    </citation>
    <scope>NUCLEOTIDE SEQUENCE [LARGE SCALE GENOMIC DNA]</scope>
    <source>
        <strain evidence="4 5">DSM 15448</strain>
    </source>
</reference>
<dbReference type="CDD" id="cd22786">
    <property type="entry name" value="DPBB_YuiC-like"/>
    <property type="match status" value="1"/>
</dbReference>